<feature type="compositionally biased region" description="Basic and acidic residues" evidence="2">
    <location>
        <begin position="73"/>
        <end position="83"/>
    </location>
</feature>
<dbReference type="CDD" id="cd14686">
    <property type="entry name" value="bZIP"/>
    <property type="match status" value="1"/>
</dbReference>
<protein>
    <recommendedName>
        <fullName evidence="3">BZIP domain-containing protein</fullName>
    </recommendedName>
</protein>
<feature type="compositionally biased region" description="Basic and acidic residues" evidence="2">
    <location>
        <begin position="38"/>
        <end position="47"/>
    </location>
</feature>
<feature type="compositionally biased region" description="Polar residues" evidence="2">
    <location>
        <begin position="348"/>
        <end position="362"/>
    </location>
</feature>
<sequence>MDRASADSSKNFEDQLRRGASLNIMVEGNPSVPTNEPRFMHNEDKKIMSSGQLSCSSDEPSNSQTDTISSSGADDKDSDNESKKRYRRLAMNRITARERRKRKKVHLEDLEREVENLTKISTSMTSQNRQLKASISRLATAINNAQGSPQTNGVTSGVTNGASSAEGVSATNLALLVQLQQQQHLQQQQQQTQLPPHQVPGGMDSIQQMLISPAALANPSTASTSPLVDYLQSIIQRQRPCTATAGTIQSTAAATTSKINNGSGVLNSLAASVMNPFQFQNGQQNITPVTTQDISNFVNSATSTGGNNQHPSGQQFSVAPQVVIDPNSASSSTLSIALQQAAVATGLPFNSNSPSTDSNNQSKETDLLNKIIKQQRQLNSRK</sequence>
<organism evidence="4">
    <name type="scientific">Chaetoceros debilis</name>
    <dbReference type="NCBI Taxonomy" id="122233"/>
    <lineage>
        <taxon>Eukaryota</taxon>
        <taxon>Sar</taxon>
        <taxon>Stramenopiles</taxon>
        <taxon>Ochrophyta</taxon>
        <taxon>Bacillariophyta</taxon>
        <taxon>Coscinodiscophyceae</taxon>
        <taxon>Chaetocerotophycidae</taxon>
        <taxon>Chaetocerotales</taxon>
        <taxon>Chaetocerotaceae</taxon>
        <taxon>Chaetoceros</taxon>
    </lineage>
</organism>
<dbReference type="AlphaFoldDB" id="A0A7S3PZZ0"/>
<dbReference type="InterPro" id="IPR004827">
    <property type="entry name" value="bZIP"/>
</dbReference>
<reference evidence="4" key="1">
    <citation type="submission" date="2021-01" db="EMBL/GenBank/DDBJ databases">
        <authorList>
            <person name="Corre E."/>
            <person name="Pelletier E."/>
            <person name="Niang G."/>
            <person name="Scheremetjew M."/>
            <person name="Finn R."/>
            <person name="Kale V."/>
            <person name="Holt S."/>
            <person name="Cochrane G."/>
            <person name="Meng A."/>
            <person name="Brown T."/>
            <person name="Cohen L."/>
        </authorList>
    </citation>
    <scope>NUCLEOTIDE SEQUENCE</scope>
    <source>
        <strain evidence="4">MM31A-1</strain>
    </source>
</reference>
<dbReference type="Gene3D" id="1.20.5.170">
    <property type="match status" value="1"/>
</dbReference>
<dbReference type="SMART" id="SM00338">
    <property type="entry name" value="BRLZ"/>
    <property type="match status" value="1"/>
</dbReference>
<proteinExistence type="predicted"/>
<feature type="compositionally biased region" description="Basic and acidic residues" evidence="2">
    <location>
        <begin position="1"/>
        <end position="17"/>
    </location>
</feature>
<dbReference type="GO" id="GO:0003700">
    <property type="term" value="F:DNA-binding transcription factor activity"/>
    <property type="evidence" value="ECO:0007669"/>
    <property type="project" value="InterPro"/>
</dbReference>
<name>A0A7S3PZZ0_9STRA</name>
<evidence type="ECO:0000259" key="3">
    <source>
        <dbReference type="PROSITE" id="PS50217"/>
    </source>
</evidence>
<feature type="compositionally biased region" description="Polar residues" evidence="2">
    <location>
        <begin position="49"/>
        <end position="72"/>
    </location>
</feature>
<dbReference type="PROSITE" id="PS50217">
    <property type="entry name" value="BZIP"/>
    <property type="match status" value="1"/>
</dbReference>
<feature type="coiled-coil region" evidence="1">
    <location>
        <begin position="93"/>
        <end position="127"/>
    </location>
</feature>
<evidence type="ECO:0000256" key="1">
    <source>
        <dbReference type="SAM" id="Coils"/>
    </source>
</evidence>
<feature type="region of interest" description="Disordered" evidence="2">
    <location>
        <begin position="1"/>
        <end position="90"/>
    </location>
</feature>
<dbReference type="InterPro" id="IPR046347">
    <property type="entry name" value="bZIP_sf"/>
</dbReference>
<feature type="compositionally biased region" description="Polar residues" evidence="2">
    <location>
        <begin position="372"/>
        <end position="382"/>
    </location>
</feature>
<gene>
    <name evidence="4" type="ORF">CDEB00056_LOCUS5686</name>
</gene>
<keyword evidence="1" id="KW-0175">Coiled coil</keyword>
<evidence type="ECO:0000256" key="2">
    <source>
        <dbReference type="SAM" id="MobiDB-lite"/>
    </source>
</evidence>
<dbReference type="EMBL" id="HBIO01007569">
    <property type="protein sequence ID" value="CAE0460845.1"/>
    <property type="molecule type" value="Transcribed_RNA"/>
</dbReference>
<evidence type="ECO:0000313" key="4">
    <source>
        <dbReference type="EMBL" id="CAE0460845.1"/>
    </source>
</evidence>
<feature type="region of interest" description="Disordered" evidence="2">
    <location>
        <begin position="348"/>
        <end position="382"/>
    </location>
</feature>
<accession>A0A7S3PZZ0</accession>
<feature type="domain" description="BZIP" evidence="3">
    <location>
        <begin position="82"/>
        <end position="145"/>
    </location>
</feature>
<dbReference type="SUPFAM" id="SSF57959">
    <property type="entry name" value="Leucine zipper domain"/>
    <property type="match status" value="1"/>
</dbReference>
<dbReference type="Pfam" id="PF00170">
    <property type="entry name" value="bZIP_1"/>
    <property type="match status" value="1"/>
</dbReference>